<dbReference type="EMBL" id="PUEJ01000005">
    <property type="protein sequence ID" value="PRH86980.1"/>
    <property type="molecule type" value="Genomic_DNA"/>
</dbReference>
<gene>
    <name evidence="2" type="ORF">C5L14_17025</name>
</gene>
<dbReference type="InterPro" id="IPR009057">
    <property type="entry name" value="Homeodomain-like_sf"/>
</dbReference>
<organism evidence="2 3">
    <name type="scientific">Labrys okinawensis</name>
    <dbReference type="NCBI Taxonomy" id="346911"/>
    <lineage>
        <taxon>Bacteria</taxon>
        <taxon>Pseudomonadati</taxon>
        <taxon>Pseudomonadota</taxon>
        <taxon>Alphaproteobacteria</taxon>
        <taxon>Hyphomicrobiales</taxon>
        <taxon>Xanthobacteraceae</taxon>
        <taxon>Labrys</taxon>
    </lineage>
</organism>
<evidence type="ECO:0000313" key="2">
    <source>
        <dbReference type="EMBL" id="PRH86980.1"/>
    </source>
</evidence>
<dbReference type="AlphaFoldDB" id="A0A2S9QCD7"/>
<evidence type="ECO:0000256" key="1">
    <source>
        <dbReference type="SAM" id="MobiDB-lite"/>
    </source>
</evidence>
<dbReference type="Proteomes" id="UP000237682">
    <property type="component" value="Unassembled WGS sequence"/>
</dbReference>
<sequence length="141" mass="15299">MAVPYSMDLRERVVRAVKEEGFSRNQAALRFGIAVSTAVLWLQRDKANGSVAPGKMGGHKPRAISGEHHDWLVGRCRDGSAFTIAKLIKELAERGLKVDHHSVWNFLHEQKLSFKKGRWSPASAAGPTSPGAGSNGSNTVP</sequence>
<evidence type="ECO:0008006" key="4">
    <source>
        <dbReference type="Google" id="ProtNLM"/>
    </source>
</evidence>
<comment type="caution">
    <text evidence="2">The sequence shown here is derived from an EMBL/GenBank/DDBJ whole genome shotgun (WGS) entry which is preliminary data.</text>
</comment>
<accession>A0A2S9QCD7</accession>
<proteinExistence type="predicted"/>
<dbReference type="SUPFAM" id="SSF46689">
    <property type="entry name" value="Homeodomain-like"/>
    <property type="match status" value="1"/>
</dbReference>
<name>A0A2S9QCD7_9HYPH</name>
<evidence type="ECO:0000313" key="3">
    <source>
        <dbReference type="Proteomes" id="UP000237682"/>
    </source>
</evidence>
<keyword evidence="3" id="KW-1185">Reference proteome</keyword>
<feature type="compositionally biased region" description="Low complexity" evidence="1">
    <location>
        <begin position="120"/>
        <end position="141"/>
    </location>
</feature>
<dbReference type="OrthoDB" id="565387at2"/>
<reference evidence="2 3" key="1">
    <citation type="submission" date="2018-02" db="EMBL/GenBank/DDBJ databases">
        <title>Whole genome sequencing of endophytic bacterium.</title>
        <authorList>
            <person name="Eedara R."/>
            <person name="Podile A.R."/>
        </authorList>
    </citation>
    <scope>NUCLEOTIDE SEQUENCE [LARGE SCALE GENOMIC DNA]</scope>
    <source>
        <strain evidence="2 3">RP1T</strain>
    </source>
</reference>
<protein>
    <recommendedName>
        <fullName evidence="4">Transposase</fullName>
    </recommendedName>
</protein>
<feature type="region of interest" description="Disordered" evidence="1">
    <location>
        <begin position="117"/>
        <end position="141"/>
    </location>
</feature>